<dbReference type="PATRIC" id="fig|1423763.3.peg.1454"/>
<evidence type="ECO:0000313" key="2">
    <source>
        <dbReference type="Proteomes" id="UP000051036"/>
    </source>
</evidence>
<gene>
    <name evidence="1" type="ORF">FC46_GL001432</name>
</gene>
<dbReference type="AlphaFoldDB" id="A0A0R1U655"/>
<sequence>MNKNKEEKELNKSLCPLCQTIGEGGKFIQYKNENGKTEFLMSNSIPCELELKTNSKLDNVNYMELLKSEDSEYFLSVYNVDSGDYATKRLNYCFICGRKLADD</sequence>
<reference evidence="1 2" key="1">
    <citation type="journal article" date="2015" name="Genome Announc.">
        <title>Expanding the biotechnology potential of lactobacilli through comparative genomics of 213 strains and associated genera.</title>
        <authorList>
            <person name="Sun Z."/>
            <person name="Harris H.M."/>
            <person name="McCann A."/>
            <person name="Guo C."/>
            <person name="Argimon S."/>
            <person name="Zhang W."/>
            <person name="Yang X."/>
            <person name="Jeffery I.B."/>
            <person name="Cooney J.C."/>
            <person name="Kagawa T.F."/>
            <person name="Liu W."/>
            <person name="Song Y."/>
            <person name="Salvetti E."/>
            <person name="Wrobel A."/>
            <person name="Rasinkangas P."/>
            <person name="Parkhill J."/>
            <person name="Rea M.C."/>
            <person name="O'Sullivan O."/>
            <person name="Ritari J."/>
            <person name="Douillard F.P."/>
            <person name="Paul Ross R."/>
            <person name="Yang R."/>
            <person name="Briner A.E."/>
            <person name="Felis G.E."/>
            <person name="de Vos W.M."/>
            <person name="Barrangou R."/>
            <person name="Klaenhammer T.R."/>
            <person name="Caufield P.W."/>
            <person name="Cui Y."/>
            <person name="Zhang H."/>
            <person name="O'Toole P.W."/>
        </authorList>
    </citation>
    <scope>NUCLEOTIDE SEQUENCE [LARGE SCALE GENOMIC DNA]</scope>
    <source>
        <strain evidence="1 2">DSM 16043</strain>
    </source>
</reference>
<keyword evidence="2" id="KW-1185">Reference proteome</keyword>
<organism evidence="1 2">
    <name type="scientific">Lactobacillus kalixensis DSM 16043</name>
    <dbReference type="NCBI Taxonomy" id="1423763"/>
    <lineage>
        <taxon>Bacteria</taxon>
        <taxon>Bacillati</taxon>
        <taxon>Bacillota</taxon>
        <taxon>Bacilli</taxon>
        <taxon>Lactobacillales</taxon>
        <taxon>Lactobacillaceae</taxon>
        <taxon>Lactobacillus</taxon>
    </lineage>
</organism>
<evidence type="ECO:0000313" key="1">
    <source>
        <dbReference type="EMBL" id="KRL88679.1"/>
    </source>
</evidence>
<dbReference type="Proteomes" id="UP000051036">
    <property type="component" value="Unassembled WGS sequence"/>
</dbReference>
<dbReference type="STRING" id="1423763.FC46_GL001432"/>
<protein>
    <submittedName>
        <fullName evidence="1">Uncharacterized protein</fullName>
    </submittedName>
</protein>
<name>A0A0R1U655_9LACO</name>
<dbReference type="EMBL" id="AZFM01000044">
    <property type="protein sequence ID" value="KRL88679.1"/>
    <property type="molecule type" value="Genomic_DNA"/>
</dbReference>
<proteinExistence type="predicted"/>
<dbReference type="RefSeq" id="WP_057799919.1">
    <property type="nucleotide sequence ID" value="NZ_AZFM01000044.1"/>
</dbReference>
<accession>A0A0R1U655</accession>
<comment type="caution">
    <text evidence="1">The sequence shown here is derived from an EMBL/GenBank/DDBJ whole genome shotgun (WGS) entry which is preliminary data.</text>
</comment>